<dbReference type="CDD" id="cd19481">
    <property type="entry name" value="RecA-like_protease"/>
    <property type="match status" value="1"/>
</dbReference>
<dbReference type="InterPro" id="IPR027417">
    <property type="entry name" value="P-loop_NTPase"/>
</dbReference>
<dbReference type="InterPro" id="IPR003593">
    <property type="entry name" value="AAA+_ATPase"/>
</dbReference>
<keyword evidence="4" id="KW-1185">Reference proteome</keyword>
<proteinExistence type="predicted"/>
<dbReference type="Proteomes" id="UP001220324">
    <property type="component" value="Unassembled WGS sequence"/>
</dbReference>
<protein>
    <recommendedName>
        <fullName evidence="2">AAA+ ATPase domain-containing protein</fullName>
    </recommendedName>
</protein>
<dbReference type="EMBL" id="JAQIZZ010000004">
    <property type="protein sequence ID" value="KAJ5543928.1"/>
    <property type="molecule type" value="Genomic_DNA"/>
</dbReference>
<feature type="region of interest" description="Disordered" evidence="1">
    <location>
        <begin position="1"/>
        <end position="43"/>
    </location>
</feature>
<accession>A0AAD6CXN9</accession>
<evidence type="ECO:0000259" key="2">
    <source>
        <dbReference type="SMART" id="SM00382"/>
    </source>
</evidence>
<dbReference type="SMART" id="SM00382">
    <property type="entry name" value="AAA"/>
    <property type="match status" value="1"/>
</dbReference>
<sequence>MAIVQNDQDLPSSEHDMALTKSSSHSRRGLTPPGSPRKDLLTPQATVKDLERLFDVLGKVLSDIKTPPNTPVFQGNSQPGPDLVQLGQLLKKFNRDRHCSEVVAPSLHCPVSNEKDVIDPAADDADHSPVICTTPDDYKSFEKWASTKQDDPVQRMTVTEAPLLEYKQILERWDEKSCKYEIVESETTEGDGDALDAYVFIIRERVDRKSEQVTRFIDMKSKLLCDILRRVLQDLRAVSVIGDKLSIEENVIFHYLPELKQAVEELKTRPDCDAQCLKHLNLLVRWVMEATASVSRSVSSLLQQGHITYDLLWALFKPGCYVFTTCLGTAKPRCVIFDAGEEITRDGVTYYKLEARYLDHDGERFGEAGVVLGILKFRGSKPIESLDAFPLRYHPKHDQIRQELIDTGRKFRSLVGKHIQRCNGSAFIMEDGEPIKLNIDSCVGVHAAFFKAMQPNYSRPRVHDRLAPKTYGISIIDWDSLLGDDRTRDVEKLRSKSTELHQLSEDELLICSPTVHGFSFQEKLFSESDNSHGRAFSPNLLLVEFAVSDLSDMQWFPKSFDCLKIPEGSKRLLLSLAKSRLGRTPMVPFDDFVAGKGRGLNILLHGPPGVGKTSTVEAAAEFFNLPLYSISAGELDVDHGDPNALDKQLKRIFKIAKHFEAILLLDEADAFMERRIASLGGHNRLVTVFLRNLEYYDGILFLTTNRATDFDDAVLSRIHQKVKYDKLTKDARREIWSYFLSKANTHQGPATVHDSQLRRLESMALNGRDIKNITSIAHALASDDGQQVDYSYLEMAAEANEKFLEEFGHVGGMYI</sequence>
<dbReference type="InterPro" id="IPR054289">
    <property type="entry name" value="DUF7025"/>
</dbReference>
<feature type="domain" description="AAA+ ATPase" evidence="2">
    <location>
        <begin position="598"/>
        <end position="728"/>
    </location>
</feature>
<dbReference type="AlphaFoldDB" id="A0AAD6CXN9"/>
<dbReference type="GO" id="GO:0005524">
    <property type="term" value="F:ATP binding"/>
    <property type="evidence" value="ECO:0007669"/>
    <property type="project" value="InterPro"/>
</dbReference>
<dbReference type="Gene3D" id="3.40.50.300">
    <property type="entry name" value="P-loop containing nucleotide triphosphate hydrolases"/>
    <property type="match status" value="1"/>
</dbReference>
<organism evidence="3 4">
    <name type="scientific">Penicillium frequentans</name>
    <dbReference type="NCBI Taxonomy" id="3151616"/>
    <lineage>
        <taxon>Eukaryota</taxon>
        <taxon>Fungi</taxon>
        <taxon>Dikarya</taxon>
        <taxon>Ascomycota</taxon>
        <taxon>Pezizomycotina</taxon>
        <taxon>Eurotiomycetes</taxon>
        <taxon>Eurotiomycetidae</taxon>
        <taxon>Eurotiales</taxon>
        <taxon>Aspergillaceae</taxon>
        <taxon>Penicillium</taxon>
    </lineage>
</organism>
<gene>
    <name evidence="3" type="ORF">N7494_005207</name>
</gene>
<dbReference type="GO" id="GO:0016887">
    <property type="term" value="F:ATP hydrolysis activity"/>
    <property type="evidence" value="ECO:0007669"/>
    <property type="project" value="InterPro"/>
</dbReference>
<evidence type="ECO:0000313" key="4">
    <source>
        <dbReference type="Proteomes" id="UP001220324"/>
    </source>
</evidence>
<dbReference type="InterPro" id="IPR003959">
    <property type="entry name" value="ATPase_AAA_core"/>
</dbReference>
<comment type="caution">
    <text evidence="3">The sequence shown here is derived from an EMBL/GenBank/DDBJ whole genome shotgun (WGS) entry which is preliminary data.</text>
</comment>
<dbReference type="PANTHER" id="PTHR46411:SF3">
    <property type="entry name" value="AAA+ ATPASE DOMAIN-CONTAINING PROTEIN"/>
    <property type="match status" value="1"/>
</dbReference>
<dbReference type="PANTHER" id="PTHR46411">
    <property type="entry name" value="FAMILY ATPASE, PUTATIVE-RELATED"/>
    <property type="match status" value="1"/>
</dbReference>
<dbReference type="SUPFAM" id="SSF52540">
    <property type="entry name" value="P-loop containing nucleoside triphosphate hydrolases"/>
    <property type="match status" value="1"/>
</dbReference>
<evidence type="ECO:0000313" key="3">
    <source>
        <dbReference type="EMBL" id="KAJ5543928.1"/>
    </source>
</evidence>
<dbReference type="Pfam" id="PF22942">
    <property type="entry name" value="DUF7025"/>
    <property type="match status" value="1"/>
</dbReference>
<name>A0AAD6CXN9_9EURO</name>
<reference evidence="3 4" key="1">
    <citation type="journal article" date="2023" name="IMA Fungus">
        <title>Comparative genomic study of the Penicillium genus elucidates a diverse pangenome and 15 lateral gene transfer events.</title>
        <authorList>
            <person name="Petersen C."/>
            <person name="Sorensen T."/>
            <person name="Nielsen M.R."/>
            <person name="Sondergaard T.E."/>
            <person name="Sorensen J.L."/>
            <person name="Fitzpatrick D.A."/>
            <person name="Frisvad J.C."/>
            <person name="Nielsen K.L."/>
        </authorList>
    </citation>
    <scope>NUCLEOTIDE SEQUENCE [LARGE SCALE GENOMIC DNA]</scope>
    <source>
        <strain evidence="3 4">IBT 35679</strain>
    </source>
</reference>
<dbReference type="Pfam" id="PF00004">
    <property type="entry name" value="AAA"/>
    <property type="match status" value="1"/>
</dbReference>
<evidence type="ECO:0000256" key="1">
    <source>
        <dbReference type="SAM" id="MobiDB-lite"/>
    </source>
</evidence>
<feature type="compositionally biased region" description="Polar residues" evidence="1">
    <location>
        <begin position="1"/>
        <end position="11"/>
    </location>
</feature>